<evidence type="ECO:0000313" key="10">
    <source>
        <dbReference type="EMBL" id="CAI4215520.1"/>
    </source>
</evidence>
<keyword evidence="11" id="KW-1185">Reference proteome</keyword>
<dbReference type="NCBIfam" id="TIGR02378">
    <property type="entry name" value="nirD_assim_sml"/>
    <property type="match status" value="1"/>
</dbReference>
<evidence type="ECO:0000256" key="5">
    <source>
        <dbReference type="ARBA" id="ARBA00023004"/>
    </source>
</evidence>
<dbReference type="Proteomes" id="UP000838763">
    <property type="component" value="Unassembled WGS sequence"/>
</dbReference>
<dbReference type="AlphaFoldDB" id="A0A9P1H3W0"/>
<evidence type="ECO:0000256" key="1">
    <source>
        <dbReference type="ARBA" id="ARBA00022617"/>
    </source>
</evidence>
<keyword evidence="4" id="KW-0560">Oxidoreductase</keyword>
<dbReference type="OrthoDB" id="432169at2759"/>
<name>A0A9P1H3W0_9PEZI</name>
<accession>A0A9P1H3W0</accession>
<keyword evidence="2" id="KW-0001">2Fe-2S</keyword>
<evidence type="ECO:0000256" key="2">
    <source>
        <dbReference type="ARBA" id="ARBA00022714"/>
    </source>
</evidence>
<comment type="caution">
    <text evidence="10">The sequence shown here is derived from an EMBL/GenBank/DDBJ whole genome shotgun (WGS) entry which is preliminary data.</text>
</comment>
<keyword evidence="5" id="KW-0408">Iron</keyword>
<keyword evidence="6" id="KW-0411">Iron-sulfur</keyword>
<sequence length="220" mass="25556">MERQMQELVDGYFCEWTEILKDPERQKAFRQFDNTDEEVEGVEIVTERQQQRPAYWASEAAEQDFKGHQWSELAWQPLIQVGHFDEFPTAQQMCPHKRAFILSDGIIGEGDGKYWVSCPHHKRNFELNGSEAGKCSNDESMNIATFPVEEREDGWIYVKLPPVPELDALLGTSRWKTKSSESCNPFERMDQKLEGCKKGRRARKPQDVPRKVVTTNSISW</sequence>
<keyword evidence="1" id="KW-0349">Heme</keyword>
<protein>
    <recommendedName>
        <fullName evidence="9">Rieske domain-containing protein</fullName>
    </recommendedName>
</protein>
<dbReference type="InterPro" id="IPR017941">
    <property type="entry name" value="Rieske_2Fe-2S"/>
</dbReference>
<proteinExistence type="predicted"/>
<dbReference type="PANTHER" id="PTHR43809">
    <property type="entry name" value="NITRITE REDUCTASE (NADH) LARGE SUBUNIT"/>
    <property type="match status" value="1"/>
</dbReference>
<feature type="region of interest" description="Disordered" evidence="8">
    <location>
        <begin position="197"/>
        <end position="220"/>
    </location>
</feature>
<dbReference type="PANTHER" id="PTHR43809:SF1">
    <property type="entry name" value="NITRITE REDUCTASE (NADH) LARGE SUBUNIT"/>
    <property type="match status" value="1"/>
</dbReference>
<dbReference type="SUPFAM" id="SSF50022">
    <property type="entry name" value="ISP domain"/>
    <property type="match status" value="1"/>
</dbReference>
<keyword evidence="3" id="KW-0479">Metal-binding</keyword>
<evidence type="ECO:0000256" key="4">
    <source>
        <dbReference type="ARBA" id="ARBA00023002"/>
    </source>
</evidence>
<evidence type="ECO:0000256" key="3">
    <source>
        <dbReference type="ARBA" id="ARBA00022723"/>
    </source>
</evidence>
<dbReference type="Gene3D" id="2.102.10.10">
    <property type="entry name" value="Rieske [2Fe-2S] iron-sulphur domain"/>
    <property type="match status" value="1"/>
</dbReference>
<dbReference type="GO" id="GO:0042128">
    <property type="term" value="P:nitrate assimilation"/>
    <property type="evidence" value="ECO:0007669"/>
    <property type="project" value="UniProtKB-KW"/>
</dbReference>
<reference evidence="10" key="1">
    <citation type="submission" date="2022-11" db="EMBL/GenBank/DDBJ databases">
        <authorList>
            <person name="Scott C."/>
            <person name="Bruce N."/>
        </authorList>
    </citation>
    <scope>NUCLEOTIDE SEQUENCE</scope>
</reference>
<dbReference type="GO" id="GO:0051537">
    <property type="term" value="F:2 iron, 2 sulfur cluster binding"/>
    <property type="evidence" value="ECO:0007669"/>
    <property type="project" value="UniProtKB-KW"/>
</dbReference>
<evidence type="ECO:0000256" key="8">
    <source>
        <dbReference type="SAM" id="MobiDB-lite"/>
    </source>
</evidence>
<dbReference type="GO" id="GO:0008942">
    <property type="term" value="F:nitrite reductase [NAD(P)H] activity"/>
    <property type="evidence" value="ECO:0007669"/>
    <property type="project" value="InterPro"/>
</dbReference>
<dbReference type="EMBL" id="CALLCH030000012">
    <property type="protein sequence ID" value="CAI4215520.1"/>
    <property type="molecule type" value="Genomic_DNA"/>
</dbReference>
<dbReference type="InterPro" id="IPR052034">
    <property type="entry name" value="NasD-like"/>
</dbReference>
<keyword evidence="7" id="KW-0534">Nitrate assimilation</keyword>
<evidence type="ECO:0000313" key="11">
    <source>
        <dbReference type="Proteomes" id="UP000838763"/>
    </source>
</evidence>
<gene>
    <name evidence="10" type="ORF">PPNO1_LOCUS5230</name>
</gene>
<evidence type="ECO:0000256" key="6">
    <source>
        <dbReference type="ARBA" id="ARBA00023014"/>
    </source>
</evidence>
<organism evidence="10 11">
    <name type="scientific">Parascedosporium putredinis</name>
    <dbReference type="NCBI Taxonomy" id="1442378"/>
    <lineage>
        <taxon>Eukaryota</taxon>
        <taxon>Fungi</taxon>
        <taxon>Dikarya</taxon>
        <taxon>Ascomycota</taxon>
        <taxon>Pezizomycotina</taxon>
        <taxon>Sordariomycetes</taxon>
        <taxon>Hypocreomycetidae</taxon>
        <taxon>Microascales</taxon>
        <taxon>Microascaceae</taxon>
        <taxon>Parascedosporium</taxon>
    </lineage>
</organism>
<dbReference type="GO" id="GO:0046872">
    <property type="term" value="F:metal ion binding"/>
    <property type="evidence" value="ECO:0007669"/>
    <property type="project" value="UniProtKB-KW"/>
</dbReference>
<feature type="domain" description="Rieske" evidence="9">
    <location>
        <begin position="54"/>
        <end position="157"/>
    </location>
</feature>
<dbReference type="InterPro" id="IPR036922">
    <property type="entry name" value="Rieske_2Fe-2S_sf"/>
</dbReference>
<evidence type="ECO:0000256" key="7">
    <source>
        <dbReference type="ARBA" id="ARBA00023063"/>
    </source>
</evidence>
<dbReference type="InterPro" id="IPR012748">
    <property type="entry name" value="Rieske-like_NirD"/>
</dbReference>
<dbReference type="Pfam" id="PF13806">
    <property type="entry name" value="Rieske_2"/>
    <property type="match status" value="1"/>
</dbReference>
<evidence type="ECO:0000259" key="9">
    <source>
        <dbReference type="PROSITE" id="PS51296"/>
    </source>
</evidence>
<dbReference type="PROSITE" id="PS51296">
    <property type="entry name" value="RIESKE"/>
    <property type="match status" value="1"/>
</dbReference>